<organism evidence="2 3">
    <name type="scientific">Acetomicrobium thermoterrenum DSM 13490</name>
    <dbReference type="NCBI Taxonomy" id="1120987"/>
    <lineage>
        <taxon>Bacteria</taxon>
        <taxon>Thermotogati</taxon>
        <taxon>Synergistota</taxon>
        <taxon>Synergistia</taxon>
        <taxon>Synergistales</taxon>
        <taxon>Acetomicrobiaceae</taxon>
        <taxon>Acetomicrobium</taxon>
    </lineage>
</organism>
<dbReference type="NCBIfam" id="TIGR03936">
    <property type="entry name" value="sam_1_link_chp"/>
    <property type="match status" value="1"/>
</dbReference>
<dbReference type="InterPro" id="IPR018768">
    <property type="entry name" value="DUF2344"/>
</dbReference>
<evidence type="ECO:0000259" key="1">
    <source>
        <dbReference type="Pfam" id="PF10105"/>
    </source>
</evidence>
<proteinExistence type="predicted"/>
<name>A0A1H3DDJ3_9BACT</name>
<keyword evidence="3" id="KW-1185">Reference proteome</keyword>
<evidence type="ECO:0000313" key="3">
    <source>
        <dbReference type="Proteomes" id="UP000199266"/>
    </source>
</evidence>
<reference evidence="3" key="1">
    <citation type="submission" date="2016-10" db="EMBL/GenBank/DDBJ databases">
        <authorList>
            <person name="Varghese N."/>
            <person name="Submissions S."/>
        </authorList>
    </citation>
    <scope>NUCLEOTIDE SEQUENCE [LARGE SCALE GENOMIC DNA]</scope>
    <source>
        <strain evidence="3">DSM 13490</strain>
    </source>
</reference>
<feature type="domain" description="DUF2344" evidence="1">
    <location>
        <begin position="15"/>
        <end position="131"/>
    </location>
</feature>
<accession>A0A1H3DDJ3</accession>
<dbReference type="AlphaFoldDB" id="A0A1H3DDJ3"/>
<dbReference type="Pfam" id="PF10105">
    <property type="entry name" value="DUF2344"/>
    <property type="match status" value="1"/>
</dbReference>
<gene>
    <name evidence="2" type="ORF">SAMN03080603_00072</name>
</gene>
<protein>
    <submittedName>
        <fullName evidence="2">Radical SAM-linked protein</fullName>
    </submittedName>
</protein>
<sequence length="207" mass="22976">MASGMFVSQVMYAMRVRMLYEKMGPICFVPHVEMPTLLSRSLRRSGIRQIFTEGMSPHPKISLGPPLPVGVFSLCEVADIWVENWRAEDLEALNEKLPRGLMAKKAVPTEGLSLSKSCDKAQYLLQFKSKEKGSDACFLLQNHVPGVEILTLCGKEVEAITGNPYQISPTLFVKALSKGGVISSWEDIRIVRTKLGKNEEGKILPLL</sequence>
<dbReference type="EMBL" id="FNPD01000001">
    <property type="protein sequence ID" value="SDX64456.1"/>
    <property type="molecule type" value="Genomic_DNA"/>
</dbReference>
<evidence type="ECO:0000313" key="2">
    <source>
        <dbReference type="EMBL" id="SDX64456.1"/>
    </source>
</evidence>
<dbReference type="Proteomes" id="UP000199266">
    <property type="component" value="Unassembled WGS sequence"/>
</dbReference>